<organism evidence="1 2">
    <name type="scientific">Racocetra fulgida</name>
    <dbReference type="NCBI Taxonomy" id="60492"/>
    <lineage>
        <taxon>Eukaryota</taxon>
        <taxon>Fungi</taxon>
        <taxon>Fungi incertae sedis</taxon>
        <taxon>Mucoromycota</taxon>
        <taxon>Glomeromycotina</taxon>
        <taxon>Glomeromycetes</taxon>
        <taxon>Diversisporales</taxon>
        <taxon>Gigasporaceae</taxon>
        <taxon>Racocetra</taxon>
    </lineage>
</organism>
<feature type="non-terminal residue" evidence="1">
    <location>
        <position position="59"/>
    </location>
</feature>
<evidence type="ECO:0000313" key="1">
    <source>
        <dbReference type="EMBL" id="CAG8727437.1"/>
    </source>
</evidence>
<comment type="caution">
    <text evidence="1">The sequence shown here is derived from an EMBL/GenBank/DDBJ whole genome shotgun (WGS) entry which is preliminary data.</text>
</comment>
<gene>
    <name evidence="1" type="ORF">RFULGI_LOCUS11880</name>
</gene>
<name>A0A9N9NFP4_9GLOM</name>
<dbReference type="Proteomes" id="UP000789396">
    <property type="component" value="Unassembled WGS sequence"/>
</dbReference>
<reference evidence="1" key="1">
    <citation type="submission" date="2021-06" db="EMBL/GenBank/DDBJ databases">
        <authorList>
            <person name="Kallberg Y."/>
            <person name="Tangrot J."/>
            <person name="Rosling A."/>
        </authorList>
    </citation>
    <scope>NUCLEOTIDE SEQUENCE</scope>
    <source>
        <strain evidence="1">IN212</strain>
    </source>
</reference>
<sequence length="59" mass="7162">HLIKTIGITKLRNKLSKEDYIRLFFVVPANLYNDYKKQRLIGDQEIRSRIKQYILRIDL</sequence>
<proteinExistence type="predicted"/>
<keyword evidence="2" id="KW-1185">Reference proteome</keyword>
<accession>A0A9N9NFP4</accession>
<dbReference type="EMBL" id="CAJVPZ010027037">
    <property type="protein sequence ID" value="CAG8727437.1"/>
    <property type="molecule type" value="Genomic_DNA"/>
</dbReference>
<feature type="non-terminal residue" evidence="1">
    <location>
        <position position="1"/>
    </location>
</feature>
<protein>
    <submittedName>
        <fullName evidence="1">6068_t:CDS:1</fullName>
    </submittedName>
</protein>
<dbReference type="AlphaFoldDB" id="A0A9N9NFP4"/>
<dbReference type="OrthoDB" id="2340858at2759"/>
<evidence type="ECO:0000313" key="2">
    <source>
        <dbReference type="Proteomes" id="UP000789396"/>
    </source>
</evidence>